<dbReference type="PANTHER" id="PTHR37016:SF3">
    <property type="entry name" value="NEUTRAL PROTEASE 2-RELATED"/>
    <property type="match status" value="1"/>
</dbReference>
<organism evidence="9 10">
    <name type="scientific">Ganoderma sinense ZZ0214-1</name>
    <dbReference type="NCBI Taxonomy" id="1077348"/>
    <lineage>
        <taxon>Eukaryota</taxon>
        <taxon>Fungi</taxon>
        <taxon>Dikarya</taxon>
        <taxon>Basidiomycota</taxon>
        <taxon>Agaricomycotina</taxon>
        <taxon>Agaricomycetes</taxon>
        <taxon>Polyporales</taxon>
        <taxon>Polyporaceae</taxon>
        <taxon>Ganoderma</taxon>
    </lineage>
</organism>
<dbReference type="InterPro" id="IPR050414">
    <property type="entry name" value="Fungal_M35_metalloproteases"/>
</dbReference>
<dbReference type="PANTHER" id="PTHR37016">
    <property type="match status" value="1"/>
</dbReference>
<dbReference type="STRING" id="1077348.A0A2G8RP27"/>
<keyword evidence="6" id="KW-0862">Zinc</keyword>
<comment type="caution">
    <text evidence="9">The sequence shown here is derived from an EMBL/GenBank/DDBJ whole genome shotgun (WGS) entry which is preliminary data.</text>
</comment>
<evidence type="ECO:0000259" key="8">
    <source>
        <dbReference type="SMART" id="SM01351"/>
    </source>
</evidence>
<reference evidence="9 10" key="1">
    <citation type="journal article" date="2015" name="Sci. Rep.">
        <title>Chromosome-level genome map provides insights into diverse defense mechanisms in the medicinal fungus Ganoderma sinense.</title>
        <authorList>
            <person name="Zhu Y."/>
            <person name="Xu J."/>
            <person name="Sun C."/>
            <person name="Zhou S."/>
            <person name="Xu H."/>
            <person name="Nelson D.R."/>
            <person name="Qian J."/>
            <person name="Song J."/>
            <person name="Luo H."/>
            <person name="Xiang L."/>
            <person name="Li Y."/>
            <person name="Xu Z."/>
            <person name="Ji A."/>
            <person name="Wang L."/>
            <person name="Lu S."/>
            <person name="Hayward A."/>
            <person name="Sun W."/>
            <person name="Li X."/>
            <person name="Schwartz D.C."/>
            <person name="Wang Y."/>
            <person name="Chen S."/>
        </authorList>
    </citation>
    <scope>NUCLEOTIDE SEQUENCE [LARGE SCALE GENOMIC DNA]</scope>
    <source>
        <strain evidence="9 10">ZZ0214-1</strain>
    </source>
</reference>
<keyword evidence="3" id="KW-0645">Protease</keyword>
<feature type="domain" description="Lysine-specific metallo-endopeptidase" evidence="8">
    <location>
        <begin position="206"/>
        <end position="332"/>
    </location>
</feature>
<dbReference type="EMBL" id="AYKW01000068">
    <property type="protein sequence ID" value="PIL23275.1"/>
    <property type="molecule type" value="Genomic_DNA"/>
</dbReference>
<evidence type="ECO:0000256" key="7">
    <source>
        <dbReference type="ARBA" id="ARBA00023049"/>
    </source>
</evidence>
<comment type="cofactor">
    <cofactor evidence="1">
        <name>Zn(2+)</name>
        <dbReference type="ChEBI" id="CHEBI:29105"/>
    </cofactor>
</comment>
<evidence type="ECO:0000256" key="1">
    <source>
        <dbReference type="ARBA" id="ARBA00001947"/>
    </source>
</evidence>
<evidence type="ECO:0000256" key="5">
    <source>
        <dbReference type="ARBA" id="ARBA00022801"/>
    </source>
</evidence>
<evidence type="ECO:0000313" key="10">
    <source>
        <dbReference type="Proteomes" id="UP000230002"/>
    </source>
</evidence>
<proteinExistence type="inferred from homology"/>
<keyword evidence="10" id="KW-1185">Reference proteome</keyword>
<dbReference type="InterPro" id="IPR029463">
    <property type="entry name" value="Lys_MEP"/>
</dbReference>
<evidence type="ECO:0000256" key="6">
    <source>
        <dbReference type="ARBA" id="ARBA00022833"/>
    </source>
</evidence>
<accession>A0A2G8RP27</accession>
<dbReference type="Proteomes" id="UP000230002">
    <property type="component" value="Unassembled WGS sequence"/>
</dbReference>
<comment type="similarity">
    <text evidence="2">Belongs to the peptidase M35 family.</text>
</comment>
<keyword evidence="7" id="KW-0482">Metalloprotease</keyword>
<gene>
    <name evidence="9" type="ORF">GSI_14585</name>
</gene>
<dbReference type="AlphaFoldDB" id="A0A2G8RP27"/>
<evidence type="ECO:0000256" key="3">
    <source>
        <dbReference type="ARBA" id="ARBA00022670"/>
    </source>
</evidence>
<dbReference type="Gene3D" id="2.60.40.2970">
    <property type="match status" value="1"/>
</dbReference>
<evidence type="ECO:0000256" key="2">
    <source>
        <dbReference type="ARBA" id="ARBA00010279"/>
    </source>
</evidence>
<dbReference type="SMART" id="SM01351">
    <property type="entry name" value="Aspzincin_M35"/>
    <property type="match status" value="1"/>
</dbReference>
<dbReference type="GO" id="GO:0004222">
    <property type="term" value="F:metalloendopeptidase activity"/>
    <property type="evidence" value="ECO:0007669"/>
    <property type="project" value="InterPro"/>
</dbReference>
<keyword evidence="4" id="KW-0479">Metal-binding</keyword>
<dbReference type="Pfam" id="PF14521">
    <property type="entry name" value="Aspzincin_M35"/>
    <property type="match status" value="1"/>
</dbReference>
<dbReference type="InterPro" id="IPR024079">
    <property type="entry name" value="MetalloPept_cat_dom_sf"/>
</dbReference>
<name>A0A2G8RP27_9APHY</name>
<protein>
    <recommendedName>
        <fullName evidence="8">Lysine-specific metallo-endopeptidase domain-containing protein</fullName>
    </recommendedName>
</protein>
<dbReference type="Gene3D" id="3.40.390.10">
    <property type="entry name" value="Collagenase (Catalytic Domain)"/>
    <property type="match status" value="1"/>
</dbReference>
<dbReference type="SUPFAM" id="SSF55486">
    <property type="entry name" value="Metalloproteases ('zincins'), catalytic domain"/>
    <property type="match status" value="1"/>
</dbReference>
<dbReference type="GO" id="GO:0006508">
    <property type="term" value="P:proteolysis"/>
    <property type="evidence" value="ECO:0007669"/>
    <property type="project" value="UniProtKB-KW"/>
</dbReference>
<keyword evidence="5" id="KW-0378">Hydrolase</keyword>
<dbReference type="OrthoDB" id="412874at2759"/>
<dbReference type="GO" id="GO:0046872">
    <property type="term" value="F:metal ion binding"/>
    <property type="evidence" value="ECO:0007669"/>
    <property type="project" value="UniProtKB-KW"/>
</dbReference>
<evidence type="ECO:0000256" key="4">
    <source>
        <dbReference type="ARBA" id="ARBA00022723"/>
    </source>
</evidence>
<evidence type="ECO:0000313" key="9">
    <source>
        <dbReference type="EMBL" id="PIL23275.1"/>
    </source>
</evidence>
<sequence length="338" mass="35383">MLLMTLSSVHNPRHLPQRSCSLPSLRLAVVAVVATATAVAAAPGLSLKVTGPSAVNGVENLQIVTTVTNAGNETLKLLNDPNGVLNPLPADTFTITGNDGASPSTGAAKLTDPAAFTVLEPGATVSVTHDIASAYNLTATGHGQYNIGASNSFYASPTLSGGGLVVLRRPGAVRKRVNFDGCSTEQQSILTAAALGAYEYVTTAWSYITTRARLDTAPGSAARHATVLSHFQRMAGNDFVSFSYNCTCTDPGVFAYVYPDQFGSVHLCGLFWAAPLFGTDSQAGILVHEASHFTVNGGTQDYAYGQPEAQTLAKSNPEQAVMNADNHEYFAENNPAQE</sequence>